<reference evidence="3" key="1">
    <citation type="submission" date="2024-06" db="EMBL/GenBank/DDBJ databases">
        <authorList>
            <person name="Ryan C."/>
        </authorList>
    </citation>
    <scope>NUCLEOTIDE SEQUENCE [LARGE SCALE GENOMIC DNA]</scope>
</reference>
<keyword evidence="1" id="KW-0472">Membrane</keyword>
<dbReference type="PANTHER" id="PTHR31170:SF18">
    <property type="entry name" value="(WILD MALAYSIAN BANANA) HYPOTHETICAL PROTEIN"/>
    <property type="match status" value="1"/>
</dbReference>
<keyword evidence="3" id="KW-1185">Reference proteome</keyword>
<dbReference type="EMBL" id="OZ075112">
    <property type="protein sequence ID" value="CAL4968411.1"/>
    <property type="molecule type" value="Genomic_DNA"/>
</dbReference>
<feature type="transmembrane region" description="Helical" evidence="1">
    <location>
        <begin position="430"/>
        <end position="452"/>
    </location>
</feature>
<dbReference type="Pfam" id="PF03140">
    <property type="entry name" value="DUF247"/>
    <property type="match status" value="1"/>
</dbReference>
<evidence type="ECO:0000313" key="2">
    <source>
        <dbReference type="EMBL" id="CAL4968411.1"/>
    </source>
</evidence>
<evidence type="ECO:0000256" key="1">
    <source>
        <dbReference type="SAM" id="Phobius"/>
    </source>
</evidence>
<dbReference type="InterPro" id="IPR004158">
    <property type="entry name" value="DUF247_pln"/>
</dbReference>
<accession>A0ABC8ZZW5</accession>
<dbReference type="AlphaFoldDB" id="A0ABC8ZZW5"/>
<dbReference type="Proteomes" id="UP001497457">
    <property type="component" value="Chromosome 2b"/>
</dbReference>
<evidence type="ECO:0000313" key="3">
    <source>
        <dbReference type="Proteomes" id="UP001497457"/>
    </source>
</evidence>
<reference evidence="2 3" key="2">
    <citation type="submission" date="2024-10" db="EMBL/GenBank/DDBJ databases">
        <authorList>
            <person name="Ryan C."/>
        </authorList>
    </citation>
    <scope>NUCLEOTIDE SEQUENCE [LARGE SCALE GENOMIC DNA]</scope>
</reference>
<protein>
    <submittedName>
        <fullName evidence="2">Uncharacterized protein</fullName>
    </submittedName>
</protein>
<name>A0ABC8ZZW5_9POAL</name>
<gene>
    <name evidence="2" type="ORF">URODEC1_LOCUS49007</name>
</gene>
<dbReference type="PANTHER" id="PTHR31170">
    <property type="entry name" value="BNAC04G53230D PROTEIN"/>
    <property type="match status" value="1"/>
</dbReference>
<sequence>MLGDAATAGSGERHYIHRVPRWIKEMTSSKAYTPSLVSLGPFHHGDPALLPMEAHKQRAVVSLVRRSGKPLREFVDAVGEVAPRLEAAYERLGDDWISSERFVEVMLTDGCFLLELVRAFLLEGEVDEDEYGPDNPVFSKHGYRHLRHVLLSDVLLMENQLPMLLLYKILSILNPSLSYSMDRRVKGKQRTHLLWIQEGRLGSLQEPKAIHPLHYFLTGGDDFPKAVRLVGAACSASFAFRKTLYLPAPDFSLLRKLVNKLLSFCGLGASLQSEDDSESMPTATELHEAGIHFMATVTGYGERRKVEGISFERGILSIPVVHVDDYTEKKYLNLMAFERLEPGAGHDVTDFIFFMDGIIDSAMDVALLRSSGVIVNLLGSDEDVANLFSKVLSKGAALSQDSKLRGVYKDVNAHCRKPWNKWRAIFMQTYLAAVILLVATLVQTVYSVAAFYQG</sequence>
<organism evidence="2 3">
    <name type="scientific">Urochloa decumbens</name>
    <dbReference type="NCBI Taxonomy" id="240449"/>
    <lineage>
        <taxon>Eukaryota</taxon>
        <taxon>Viridiplantae</taxon>
        <taxon>Streptophyta</taxon>
        <taxon>Embryophyta</taxon>
        <taxon>Tracheophyta</taxon>
        <taxon>Spermatophyta</taxon>
        <taxon>Magnoliopsida</taxon>
        <taxon>Liliopsida</taxon>
        <taxon>Poales</taxon>
        <taxon>Poaceae</taxon>
        <taxon>PACMAD clade</taxon>
        <taxon>Panicoideae</taxon>
        <taxon>Panicodae</taxon>
        <taxon>Paniceae</taxon>
        <taxon>Melinidinae</taxon>
        <taxon>Urochloa</taxon>
    </lineage>
</organism>
<keyword evidence="1" id="KW-0812">Transmembrane</keyword>
<keyword evidence="1" id="KW-1133">Transmembrane helix</keyword>
<proteinExistence type="predicted"/>